<feature type="binding site" evidence="1">
    <location>
        <position position="234"/>
    </location>
    <ligand>
        <name>Mg(2+)</name>
        <dbReference type="ChEBI" id="CHEBI:18420"/>
        <label>5</label>
    </ligand>
</feature>
<reference evidence="5" key="1">
    <citation type="submission" date="2011-02" db="EMBL/GenBank/DDBJ databases">
        <title>Complete sequence of Methanobacterium sp. AL-21.</title>
        <authorList>
            <consortium name="US DOE Joint Genome Institute"/>
            <person name="Lucas S."/>
            <person name="Copeland A."/>
            <person name="Lapidus A."/>
            <person name="Cheng J.-F."/>
            <person name="Goodwin L."/>
            <person name="Pitluck S."/>
            <person name="Chertkov O."/>
            <person name="Detter J.C."/>
            <person name="Han C."/>
            <person name="Tapia R."/>
            <person name="Land M."/>
            <person name="Hauser L."/>
            <person name="Kyrpides N."/>
            <person name="Ivanova N."/>
            <person name="Mikhailova N."/>
            <person name="Pagani I."/>
            <person name="Cadillo-Quiroz H."/>
            <person name="Imachi H."/>
            <person name="Zinder S."/>
            <person name="Liu W."/>
            <person name="Woyke T."/>
        </authorList>
    </citation>
    <scope>NUCLEOTIDE SEQUENCE [LARGE SCALE GENOMIC DNA]</scope>
    <source>
        <strain evidence="5">AL-21</strain>
    </source>
</reference>
<comment type="similarity">
    <text evidence="1">Belongs to the thiamine-monophosphate kinase family.</text>
</comment>
<feature type="binding site" evidence="1">
    <location>
        <position position="231"/>
    </location>
    <ligand>
        <name>Mg(2+)</name>
        <dbReference type="ChEBI" id="CHEBI:18420"/>
        <label>3</label>
    </ligand>
</feature>
<evidence type="ECO:0000313" key="5">
    <source>
        <dbReference type="Proteomes" id="UP000007490"/>
    </source>
</evidence>
<feature type="binding site" evidence="1">
    <location>
        <position position="45"/>
    </location>
    <ligand>
        <name>Mg(2+)</name>
        <dbReference type="ChEBI" id="CHEBI:18420"/>
        <label>3</label>
    </ligand>
</feature>
<name>F0T7U5_METLA</name>
<feature type="binding site" evidence="1">
    <location>
        <position position="162"/>
    </location>
    <ligand>
        <name>ATP</name>
        <dbReference type="ChEBI" id="CHEBI:30616"/>
    </ligand>
</feature>
<dbReference type="OrthoDB" id="45909at2157"/>
<feature type="domain" description="PurM-like C-terminal" evidence="3">
    <location>
        <begin position="167"/>
        <end position="306"/>
    </location>
</feature>
<evidence type="ECO:0000313" key="4">
    <source>
        <dbReference type="EMBL" id="ADZ08432.1"/>
    </source>
</evidence>
<comment type="caution">
    <text evidence="1">Lacks conserved residue(s) required for the propagation of feature annotation.</text>
</comment>
<dbReference type="PANTHER" id="PTHR30270">
    <property type="entry name" value="THIAMINE-MONOPHOSPHATE KINASE"/>
    <property type="match status" value="1"/>
</dbReference>
<dbReference type="GeneID" id="10276606"/>
<dbReference type="Proteomes" id="UP000007490">
    <property type="component" value="Chromosome"/>
</dbReference>
<dbReference type="PANTHER" id="PTHR30270:SF3">
    <property type="entry name" value="THIAMINE-MONOPHOSPHATE KINASE"/>
    <property type="match status" value="1"/>
</dbReference>
<organism evidence="4 5">
    <name type="scientific">Methanobacterium lacus (strain AL-21)</name>
    <dbReference type="NCBI Taxonomy" id="877455"/>
    <lineage>
        <taxon>Archaea</taxon>
        <taxon>Methanobacteriati</taxon>
        <taxon>Methanobacteriota</taxon>
        <taxon>Methanomada group</taxon>
        <taxon>Methanobacteria</taxon>
        <taxon>Methanobacteriales</taxon>
        <taxon>Methanobacteriaceae</taxon>
        <taxon>Methanobacterium</taxon>
    </lineage>
</organism>
<dbReference type="eggNOG" id="arCOG00638">
    <property type="taxonomic scope" value="Archaea"/>
</dbReference>
<feature type="binding site" evidence="1">
    <location>
        <position position="60"/>
    </location>
    <ligand>
        <name>Mg(2+)</name>
        <dbReference type="ChEBI" id="CHEBI:18420"/>
        <label>1</label>
    </ligand>
</feature>
<feature type="binding site" evidence="1">
    <location>
        <position position="61"/>
    </location>
    <ligand>
        <name>Mg(2+)</name>
        <dbReference type="ChEBI" id="CHEBI:18420"/>
        <label>2</label>
    </ligand>
</feature>
<dbReference type="InterPro" id="IPR036676">
    <property type="entry name" value="PurM-like_C_sf"/>
</dbReference>
<feature type="binding site" evidence="1">
    <location>
        <position position="137"/>
    </location>
    <ligand>
        <name>Mg(2+)</name>
        <dbReference type="ChEBI" id="CHEBI:18420"/>
        <label>1</label>
    </ligand>
</feature>
<dbReference type="InterPro" id="IPR036921">
    <property type="entry name" value="PurM-like_N_sf"/>
</dbReference>
<dbReference type="InterPro" id="IPR006283">
    <property type="entry name" value="ThiL-like"/>
</dbReference>
<comment type="catalytic activity">
    <reaction evidence="1">
        <text>thiamine phosphate + ATP = thiamine diphosphate + ADP</text>
        <dbReference type="Rhea" id="RHEA:15913"/>
        <dbReference type="ChEBI" id="CHEBI:30616"/>
        <dbReference type="ChEBI" id="CHEBI:37575"/>
        <dbReference type="ChEBI" id="CHEBI:58937"/>
        <dbReference type="ChEBI" id="CHEBI:456216"/>
        <dbReference type="EC" id="2.7.4.16"/>
    </reaction>
</comment>
<accession>F0T7U5</accession>
<comment type="function">
    <text evidence="1">Catalyzes the ATP-dependent phosphorylation of thiamine-monophosphate (TMP) to form thiamine-pyrophosphate (TPP), the active form of vitamin B1.</text>
</comment>
<feature type="binding site" evidence="1">
    <location>
        <position position="89"/>
    </location>
    <ligand>
        <name>Mg(2+)</name>
        <dbReference type="ChEBI" id="CHEBI:18420"/>
        <label>3</label>
    </ligand>
</feature>
<dbReference type="Gene3D" id="3.30.1330.10">
    <property type="entry name" value="PurM-like, N-terminal domain"/>
    <property type="match status" value="1"/>
</dbReference>
<feature type="domain" description="PurM-like N-terminal" evidence="2">
    <location>
        <begin position="44"/>
        <end position="154"/>
    </location>
</feature>
<dbReference type="AlphaFoldDB" id="F0T7U5"/>
<dbReference type="Gene3D" id="3.90.650.10">
    <property type="entry name" value="PurM-like C-terminal domain"/>
    <property type="match status" value="1"/>
</dbReference>
<gene>
    <name evidence="1" type="primary">thiL</name>
    <name evidence="4" type="ordered locus">Metbo_0180</name>
</gene>
<keyword evidence="1" id="KW-0784">Thiamine biosynthesis</keyword>
<keyword evidence="1 4" id="KW-0808">Transferase</keyword>
<dbReference type="InterPro" id="IPR016188">
    <property type="entry name" value="PurM-like_N"/>
</dbReference>
<protein>
    <recommendedName>
        <fullName evidence="1">Thiamine-monophosphate kinase</fullName>
        <shortName evidence="1">TMP kinase</shortName>
        <shortName evidence="1">Thiamine-phosphate kinase</shortName>
        <ecNumber evidence="1">2.7.4.16</ecNumber>
    </recommendedName>
</protein>
<dbReference type="GO" id="GO:0009229">
    <property type="term" value="P:thiamine diphosphate biosynthetic process"/>
    <property type="evidence" value="ECO:0007669"/>
    <property type="project" value="UniProtKB-UniRule"/>
</dbReference>
<evidence type="ECO:0000256" key="1">
    <source>
        <dbReference type="HAMAP-Rule" id="MF_02128"/>
    </source>
</evidence>
<dbReference type="PIRSF" id="PIRSF005303">
    <property type="entry name" value="Thiam_monoph_kin"/>
    <property type="match status" value="1"/>
</dbReference>
<feature type="binding site" evidence="1">
    <location>
        <position position="68"/>
    </location>
    <ligand>
        <name>substrate</name>
    </ligand>
</feature>
<dbReference type="UniPathway" id="UPA00060">
    <property type="reaction ID" value="UER00142"/>
</dbReference>
<dbReference type="Pfam" id="PF02769">
    <property type="entry name" value="AIRS_C"/>
    <property type="match status" value="1"/>
</dbReference>
<dbReference type="SUPFAM" id="SSF56042">
    <property type="entry name" value="PurM C-terminal domain-like"/>
    <property type="match status" value="1"/>
</dbReference>
<feature type="binding site" evidence="1">
    <location>
        <position position="61"/>
    </location>
    <ligand>
        <name>Mg(2+)</name>
        <dbReference type="ChEBI" id="CHEBI:18420"/>
        <label>1</label>
    </ligand>
</feature>
<dbReference type="GO" id="GO:0005524">
    <property type="term" value="F:ATP binding"/>
    <property type="evidence" value="ECO:0007669"/>
    <property type="project" value="UniProtKB-UniRule"/>
</dbReference>
<dbReference type="HOGENOM" id="CLU_046964_2_0_2"/>
<feature type="binding site" evidence="1">
    <location>
        <position position="233"/>
    </location>
    <ligand>
        <name>ATP</name>
        <dbReference type="ChEBI" id="CHEBI:30616"/>
    </ligand>
</feature>
<keyword evidence="1" id="KW-0479">Metal-binding</keyword>
<feature type="binding site" evidence="1">
    <location>
        <position position="337"/>
    </location>
    <ligand>
        <name>substrate</name>
    </ligand>
</feature>
<sequence>MPSDKPKITELGEKKLIKRLLSRSQTPRVKNLFLNKIPIESLSDDAALIDIGENYLVLCSDMLMRSSHFPVEMSFRQIGQKVVAVNVSDLAAMGADAVGIIISMGLPKTMLVEEFDDLVEGILKACDKYGMALIGGDTNEAAELTLNGTCIGTVKKENVLMRSGALPGDVIAVTGDLGLAAAGFEILGCDCQDELNEESVKICLKHALEPEARLKEGIILSKNGNVSSATDISDGLLSELGEIIDANESTIGITVHENWFPIPSEVFEIAEITHKNPYDLALSYGEDFELLLTISPSEFESIKTKLKLKKIGFVDSTGTIKMIDKSGNTKVVTPKGYEHLN</sequence>
<dbReference type="GO" id="GO:0009030">
    <property type="term" value="F:thiamine-phosphate kinase activity"/>
    <property type="evidence" value="ECO:0007669"/>
    <property type="project" value="UniProtKB-UniRule"/>
</dbReference>
<dbReference type="KEGG" id="mel:Metbo_0180"/>
<proteinExistence type="inferred from homology"/>
<keyword evidence="1 4" id="KW-0418">Kinase</keyword>
<dbReference type="SUPFAM" id="SSF55326">
    <property type="entry name" value="PurM N-terminal domain-like"/>
    <property type="match status" value="1"/>
</dbReference>
<comment type="pathway">
    <text evidence="1">Cofactor biosynthesis; thiamine diphosphate biosynthesis; thiamine diphosphate from thiamine phosphate: step 1/1.</text>
</comment>
<dbReference type="EC" id="2.7.4.16" evidence="1"/>
<dbReference type="Pfam" id="PF00586">
    <property type="entry name" value="AIRS"/>
    <property type="match status" value="1"/>
</dbReference>
<feature type="binding site" evidence="1">
    <location>
        <position position="89"/>
    </location>
    <ligand>
        <name>Mg(2+)</name>
        <dbReference type="ChEBI" id="CHEBI:18420"/>
        <label>2</label>
    </ligand>
</feature>
<dbReference type="InterPro" id="IPR010918">
    <property type="entry name" value="PurM-like_C_dom"/>
</dbReference>
<dbReference type="CDD" id="cd02194">
    <property type="entry name" value="ThiL"/>
    <property type="match status" value="1"/>
</dbReference>
<keyword evidence="1" id="KW-0547">Nucleotide-binding</keyword>
<keyword evidence="5" id="KW-1185">Reference proteome</keyword>
<dbReference type="STRING" id="877455.Metbo_0180"/>
<reference evidence="4 5" key="2">
    <citation type="journal article" date="2014" name="Int. J. Syst. Evol. Microbiol.">
        <title>Methanobacterium paludis sp. nov. and a novel strain of Methanobacterium lacus isolated from northern peatlands.</title>
        <authorList>
            <person name="Cadillo-Quiroz H."/>
            <person name="Brauer S.L."/>
            <person name="Goodson N."/>
            <person name="Yavitt J.B."/>
            <person name="Zinder S.H."/>
        </authorList>
    </citation>
    <scope>NUCLEOTIDE SEQUENCE [LARGE SCALE GENOMIC DNA]</scope>
    <source>
        <strain evidence="4 5">AL-21</strain>
    </source>
</reference>
<keyword evidence="1" id="KW-0460">Magnesium</keyword>
<feature type="binding site" evidence="1">
    <location>
        <position position="89"/>
    </location>
    <ligand>
        <name>Mg(2+)</name>
        <dbReference type="ChEBI" id="CHEBI:18420"/>
        <label>4</label>
    </ligand>
</feature>
<evidence type="ECO:0000259" key="2">
    <source>
        <dbReference type="Pfam" id="PF00586"/>
    </source>
</evidence>
<dbReference type="NCBIfam" id="TIGR01379">
    <property type="entry name" value="thiL"/>
    <property type="match status" value="1"/>
</dbReference>
<dbReference type="GO" id="GO:0000287">
    <property type="term" value="F:magnesium ion binding"/>
    <property type="evidence" value="ECO:0007669"/>
    <property type="project" value="UniProtKB-UniRule"/>
</dbReference>
<comment type="miscellaneous">
    <text evidence="1">Reaction mechanism of ThiL seems to utilize a direct, inline transfer of the gamma-phosphate of ATP to TMP rather than a phosphorylated enzyme intermediate.</text>
</comment>
<dbReference type="RefSeq" id="WP_013643783.1">
    <property type="nucleotide sequence ID" value="NC_015216.1"/>
</dbReference>
<dbReference type="GO" id="GO:0009228">
    <property type="term" value="P:thiamine biosynthetic process"/>
    <property type="evidence" value="ECO:0007669"/>
    <property type="project" value="UniProtKB-KW"/>
</dbReference>
<dbReference type="HAMAP" id="MF_02128">
    <property type="entry name" value="TMP_kinase"/>
    <property type="match status" value="1"/>
</dbReference>
<feature type="binding site" evidence="1">
    <location>
        <position position="286"/>
    </location>
    <ligand>
        <name>substrate</name>
    </ligand>
</feature>
<dbReference type="EMBL" id="CP002551">
    <property type="protein sequence ID" value="ADZ08432.1"/>
    <property type="molecule type" value="Genomic_DNA"/>
</dbReference>
<feature type="binding site" evidence="1">
    <location>
        <begin position="136"/>
        <end position="137"/>
    </location>
    <ligand>
        <name>ATP</name>
        <dbReference type="ChEBI" id="CHEBI:30616"/>
    </ligand>
</feature>
<keyword evidence="1" id="KW-0067">ATP-binding</keyword>
<feature type="binding site" evidence="1">
    <location>
        <position position="45"/>
    </location>
    <ligand>
        <name>Mg(2+)</name>
        <dbReference type="ChEBI" id="CHEBI:18420"/>
        <label>4</label>
    </ligand>
</feature>
<evidence type="ECO:0000259" key="3">
    <source>
        <dbReference type="Pfam" id="PF02769"/>
    </source>
</evidence>